<dbReference type="STRING" id="1123037.GCA_000425305_01007"/>
<dbReference type="SUPFAM" id="SSF53756">
    <property type="entry name" value="UDP-Glycosyltransferase/glycogen phosphorylase"/>
    <property type="match status" value="1"/>
</dbReference>
<dbReference type="EMBL" id="VOSB01000028">
    <property type="protein sequence ID" value="TXE15602.1"/>
    <property type="molecule type" value="Genomic_DNA"/>
</dbReference>
<dbReference type="Proteomes" id="UP000321938">
    <property type="component" value="Unassembled WGS sequence"/>
</dbReference>
<dbReference type="GO" id="GO:0016740">
    <property type="term" value="F:transferase activity"/>
    <property type="evidence" value="ECO:0007669"/>
    <property type="project" value="UniProtKB-KW"/>
</dbReference>
<keyword evidence="2" id="KW-0808">Transferase</keyword>
<dbReference type="OrthoDB" id="6638088at2"/>
<organism evidence="2 3">
    <name type="scientific">Psychroserpens burtonensis</name>
    <dbReference type="NCBI Taxonomy" id="49278"/>
    <lineage>
        <taxon>Bacteria</taxon>
        <taxon>Pseudomonadati</taxon>
        <taxon>Bacteroidota</taxon>
        <taxon>Flavobacteriia</taxon>
        <taxon>Flavobacteriales</taxon>
        <taxon>Flavobacteriaceae</taxon>
        <taxon>Psychroserpens</taxon>
    </lineage>
</organism>
<evidence type="ECO:0000313" key="3">
    <source>
        <dbReference type="Proteomes" id="UP000321938"/>
    </source>
</evidence>
<reference evidence="2 3" key="1">
    <citation type="submission" date="2019-08" db="EMBL/GenBank/DDBJ databases">
        <title>Genome of Psychroserpens burtonensis ACAM 167.</title>
        <authorList>
            <person name="Bowman J.P."/>
        </authorList>
    </citation>
    <scope>NUCLEOTIDE SEQUENCE [LARGE SCALE GENOMIC DNA]</scope>
    <source>
        <strain evidence="2 3">ACAM 167</strain>
    </source>
</reference>
<sequence length="382" mass="44824">MKILLIGEYSRLHNSLKEGLVELNHEVLLIGDRDGFKNYDVDITIGSKIFNNSFWHPITKLILRITSINLIAFENAFRFYKILHRLKGYDVVQLINEGVLKTYPKFEIFLIKKLIQYNKSVFLLSCGIDYVSVKYAFDKNYRYSILTPLQEDEKHRPYYKHILNKLKSSHKKLHQYLYENVNGVISSDIDYHLPHIGVDAYRGMIPNPINTHKIDFKTLSISDKIIIFHGINTSGYIKKGNVFFDKALEIIKKKYTNKVDIIRTENIPYKEYIKLYDTCHIFLDQVYAYDQGYNALEAMSKGKVVFTGAEQQWLDYYNIKENTIAINALPNVIELVDKLSWLIEHPKSIIEIGNNARNFIEKEHDYIKITQKYVETWSQNIS</sequence>
<feature type="domain" description="Spore protein YkvP/CgeB glycosyl transferase-like" evidence="1">
    <location>
        <begin position="255"/>
        <end position="373"/>
    </location>
</feature>
<dbReference type="RefSeq" id="WP_028871030.1">
    <property type="nucleotide sequence ID" value="NZ_VOSB01000028.1"/>
</dbReference>
<proteinExistence type="predicted"/>
<name>A0A5C7B738_9FLAO</name>
<accession>A0A5C7B738</accession>
<evidence type="ECO:0000259" key="1">
    <source>
        <dbReference type="Pfam" id="PF13524"/>
    </source>
</evidence>
<comment type="caution">
    <text evidence="2">The sequence shown here is derived from an EMBL/GenBank/DDBJ whole genome shotgun (WGS) entry which is preliminary data.</text>
</comment>
<dbReference type="AlphaFoldDB" id="A0A5C7B738"/>
<dbReference type="Gene3D" id="3.40.50.2000">
    <property type="entry name" value="Glycogen Phosphorylase B"/>
    <property type="match status" value="1"/>
</dbReference>
<dbReference type="InterPro" id="IPR055259">
    <property type="entry name" value="YkvP/CgeB_Glyco_trans-like"/>
</dbReference>
<protein>
    <submittedName>
        <fullName evidence="2">Glycosyltransferase</fullName>
    </submittedName>
</protein>
<gene>
    <name evidence="2" type="ORF">ES692_16010</name>
</gene>
<evidence type="ECO:0000313" key="2">
    <source>
        <dbReference type="EMBL" id="TXE15602.1"/>
    </source>
</evidence>
<dbReference type="Pfam" id="PF13524">
    <property type="entry name" value="Glyco_trans_1_2"/>
    <property type="match status" value="1"/>
</dbReference>
<keyword evidence="3" id="KW-1185">Reference proteome</keyword>